<comment type="pathway">
    <text evidence="1">Protein modification; protein glycosylation.</text>
</comment>
<dbReference type="Gene3D" id="3.40.50.11660">
    <property type="entry name" value="Glycosyl transferase family 10, C-terminal domain"/>
    <property type="match status" value="1"/>
</dbReference>
<protein>
    <recommendedName>
        <fullName evidence="5">Fucosyltransferase</fullName>
        <ecNumber evidence="5">2.4.1.-</ecNumber>
    </recommendedName>
</protein>
<comment type="subcellular location">
    <subcellularLocation>
        <location evidence="5">Golgi apparatus</location>
        <location evidence="5">Golgi stack membrane</location>
        <topology evidence="5">Single-pass type II membrane protein</topology>
    </subcellularLocation>
</comment>
<evidence type="ECO:0000256" key="3">
    <source>
        <dbReference type="ARBA" id="ARBA00022676"/>
    </source>
</evidence>
<evidence type="ECO:0000256" key="4">
    <source>
        <dbReference type="ARBA" id="ARBA00022679"/>
    </source>
</evidence>
<sequence length="410" mass="46037">MLLYSKPLIKSMYYCFAMVTLFLIFLILFGYLELPMSYPLQPRGGVGDYDESTLYTEEPFTDIFSAYRKWDAKVGCKNFREKAKGLPAYNSSGASMQDPDGVPCNSLKLNHVSILVQGWTWIPDSLNNLYSCRCGLSCLWTKSKVLADQPEAKLFETTTPPLMRHKGEPLRVYMDLEAGRKSSSAADIFVSYHAGDDIQTTYAGALFHNNRNYYVSPRKNNDILVYWSSSRCLKDRNELAQRFLSLLPHHSFGKCLNNVGGQDMALQMYPGCRPSGSEGHSWSDHLHCAMSHYKFVLAIENTMTESYVTEKLFYALDAGAVPIYFGAPNVLDFVPPRSIIDGSKFSSLESLASYVKRLANDPVAYSEYHAWRRCGVMGNYHRTRAVSLDSLPCRLCGLVSKLGGKSATSN</sequence>
<evidence type="ECO:0000259" key="6">
    <source>
        <dbReference type="Pfam" id="PF00852"/>
    </source>
</evidence>
<dbReference type="GO" id="GO:0032580">
    <property type="term" value="C:Golgi cisterna membrane"/>
    <property type="evidence" value="ECO:0007669"/>
    <property type="project" value="UniProtKB-SubCell"/>
</dbReference>
<evidence type="ECO:0000256" key="5">
    <source>
        <dbReference type="RuleBase" id="RU003832"/>
    </source>
</evidence>
<accession>A0A0D6QWL9</accession>
<keyword evidence="4 5" id="KW-0808">Transferase</keyword>
<dbReference type="EMBL" id="GCKF01039064">
    <property type="protein sequence ID" value="JAG95952.1"/>
    <property type="molecule type" value="Transcribed_RNA"/>
</dbReference>
<dbReference type="InterPro" id="IPR038577">
    <property type="entry name" value="GT10-like_C_sf"/>
</dbReference>
<keyword evidence="5" id="KW-0472">Membrane</keyword>
<dbReference type="SUPFAM" id="SSF53756">
    <property type="entry name" value="UDP-Glycosyltransferase/glycogen phosphorylase"/>
    <property type="match status" value="1"/>
</dbReference>
<evidence type="ECO:0000256" key="1">
    <source>
        <dbReference type="ARBA" id="ARBA00004922"/>
    </source>
</evidence>
<dbReference type="PANTHER" id="PTHR11929:SF194">
    <property type="entry name" value="ALPHA-(1,3)-FUCOSYLTRANSFERASE 10"/>
    <property type="match status" value="1"/>
</dbReference>
<dbReference type="UniPathway" id="UPA00378"/>
<evidence type="ECO:0000313" key="7">
    <source>
        <dbReference type="EMBL" id="JAG95952.1"/>
    </source>
</evidence>
<feature type="domain" description="Fucosyltransferase C-terminal" evidence="6">
    <location>
        <begin position="222"/>
        <end position="401"/>
    </location>
</feature>
<reference evidence="7" key="1">
    <citation type="submission" date="2015-03" db="EMBL/GenBank/DDBJ databases">
        <title>A transcriptome of Araucaria cunninghamii, an australian fine timber species.</title>
        <authorList>
            <person name="Jing Yi C.J.Y."/>
            <person name="Yin San L.Y.S."/>
            <person name="Abdul Karim S.S."/>
            <person name="Wan Azmi N.N."/>
            <person name="Hercus R.R."/>
            <person name="Croft L.L."/>
        </authorList>
    </citation>
    <scope>NUCLEOTIDE SEQUENCE</scope>
    <source>
        <strain evidence="7">MI0301</strain>
        <tissue evidence="7">Leaf</tissue>
    </source>
</reference>
<dbReference type="FunFam" id="3.40.50.11660:FF:000003">
    <property type="entry name" value="Alpha-(1,4)-fucosyltransferase"/>
    <property type="match status" value="1"/>
</dbReference>
<dbReference type="AlphaFoldDB" id="A0A0D6QWL9"/>
<comment type="similarity">
    <text evidence="2 5">Belongs to the glycosyltransferase 10 family.</text>
</comment>
<evidence type="ECO:0000256" key="2">
    <source>
        <dbReference type="ARBA" id="ARBA00008919"/>
    </source>
</evidence>
<feature type="transmembrane region" description="Helical" evidence="5">
    <location>
        <begin position="12"/>
        <end position="32"/>
    </location>
</feature>
<dbReference type="PANTHER" id="PTHR11929">
    <property type="entry name" value="ALPHA- 1,3 -FUCOSYLTRANSFERASE"/>
    <property type="match status" value="1"/>
</dbReference>
<keyword evidence="3 5" id="KW-0328">Glycosyltransferase</keyword>
<dbReference type="InterPro" id="IPR055270">
    <property type="entry name" value="Glyco_tran_10_C"/>
</dbReference>
<keyword evidence="5" id="KW-0812">Transmembrane</keyword>
<proteinExistence type="inferred from homology"/>
<organism evidence="7">
    <name type="scientific">Araucaria cunninghamii</name>
    <name type="common">Hoop pine</name>
    <name type="synonym">Moreton Bay pine</name>
    <dbReference type="NCBI Taxonomy" id="56994"/>
    <lineage>
        <taxon>Eukaryota</taxon>
        <taxon>Viridiplantae</taxon>
        <taxon>Streptophyta</taxon>
        <taxon>Embryophyta</taxon>
        <taxon>Tracheophyta</taxon>
        <taxon>Spermatophyta</taxon>
        <taxon>Pinopsida</taxon>
        <taxon>Pinidae</taxon>
        <taxon>Conifers II</taxon>
        <taxon>Araucariales</taxon>
        <taxon>Araucariaceae</taxon>
        <taxon>Araucaria</taxon>
    </lineage>
</organism>
<keyword evidence="5" id="KW-1133">Transmembrane helix</keyword>
<keyword evidence="5" id="KW-0333">Golgi apparatus</keyword>
<dbReference type="Pfam" id="PF00852">
    <property type="entry name" value="Glyco_transf_10"/>
    <property type="match status" value="1"/>
</dbReference>
<dbReference type="EC" id="2.4.1.-" evidence="5"/>
<dbReference type="PIRSF" id="PIRSF037334">
    <property type="entry name" value="Alpha1_3/4FUT_pln"/>
    <property type="match status" value="1"/>
</dbReference>
<dbReference type="InterPro" id="IPR001503">
    <property type="entry name" value="Glyco_trans_10"/>
</dbReference>
<dbReference type="InterPro" id="IPR017177">
    <property type="entry name" value="Alpha-1_3/4-FUT_pln"/>
</dbReference>
<name>A0A0D6QWL9_ARACU</name>
<dbReference type="GO" id="GO:0046920">
    <property type="term" value="F:alpha-(1-&gt;3)-fucosyltransferase activity"/>
    <property type="evidence" value="ECO:0007669"/>
    <property type="project" value="TreeGrafter"/>
</dbReference>